<dbReference type="EMBL" id="JBHSJF010000006">
    <property type="protein sequence ID" value="MFC5068306.1"/>
    <property type="molecule type" value="Genomic_DNA"/>
</dbReference>
<protein>
    <submittedName>
        <fullName evidence="1">DUF1993 family protein</fullName>
    </submittedName>
</protein>
<dbReference type="RefSeq" id="WP_114955784.1">
    <property type="nucleotide sequence ID" value="NZ_JBHSJF010000006.1"/>
</dbReference>
<dbReference type="PANTHER" id="PTHR36922:SF1">
    <property type="entry name" value="DUF1993 DOMAIN-CONTAINING PROTEIN"/>
    <property type="match status" value="1"/>
</dbReference>
<reference evidence="2" key="1">
    <citation type="journal article" date="2019" name="Int. J. Syst. Evol. Microbiol.">
        <title>The Global Catalogue of Microorganisms (GCM) 10K type strain sequencing project: providing services to taxonomists for standard genome sequencing and annotation.</title>
        <authorList>
            <consortium name="The Broad Institute Genomics Platform"/>
            <consortium name="The Broad Institute Genome Sequencing Center for Infectious Disease"/>
            <person name="Wu L."/>
            <person name="Ma J."/>
        </authorList>
    </citation>
    <scope>NUCLEOTIDE SEQUENCE [LARGE SCALE GENOMIC DNA]</scope>
    <source>
        <strain evidence="2">CGMCC 1.16444</strain>
    </source>
</reference>
<gene>
    <name evidence="1" type="ORF">ACFPFW_09795</name>
</gene>
<dbReference type="Gene3D" id="1.20.120.450">
    <property type="entry name" value="dinb family like domain"/>
    <property type="match status" value="1"/>
</dbReference>
<dbReference type="Pfam" id="PF09351">
    <property type="entry name" value="DUF1993"/>
    <property type="match status" value="1"/>
</dbReference>
<dbReference type="InterPro" id="IPR018531">
    <property type="entry name" value="DUF1993"/>
</dbReference>
<dbReference type="Proteomes" id="UP001595796">
    <property type="component" value="Unassembled WGS sequence"/>
</dbReference>
<name>A0ABV9Z603_9HYPH</name>
<dbReference type="InterPro" id="IPR034660">
    <property type="entry name" value="DinB/YfiT-like"/>
</dbReference>
<sequence>MSLSMYDASLPVFVRAFENLGKILEKGEQFAREQGIDPKELVETRLVADMDPLRSQIQRASDSAKGAAARLGGVDNPSFPDNETTFEELHERISKTVDFLNGVDRSQIEGSEDREVTINSRRQTVTMRGQDYLLRFALPNFFFHVTTAYDILRHKGVPVGKMDYIGDL</sequence>
<dbReference type="PANTHER" id="PTHR36922">
    <property type="entry name" value="BLL2446 PROTEIN"/>
    <property type="match status" value="1"/>
</dbReference>
<organism evidence="1 2">
    <name type="scientific">Flaviflagellibacter deserti</name>
    <dbReference type="NCBI Taxonomy" id="2267266"/>
    <lineage>
        <taxon>Bacteria</taxon>
        <taxon>Pseudomonadati</taxon>
        <taxon>Pseudomonadota</taxon>
        <taxon>Alphaproteobacteria</taxon>
        <taxon>Hyphomicrobiales</taxon>
        <taxon>Flaviflagellibacter</taxon>
    </lineage>
</organism>
<dbReference type="SUPFAM" id="SSF109854">
    <property type="entry name" value="DinB/YfiT-like putative metalloenzymes"/>
    <property type="match status" value="1"/>
</dbReference>
<keyword evidence="2" id="KW-1185">Reference proteome</keyword>
<evidence type="ECO:0000313" key="2">
    <source>
        <dbReference type="Proteomes" id="UP001595796"/>
    </source>
</evidence>
<evidence type="ECO:0000313" key="1">
    <source>
        <dbReference type="EMBL" id="MFC5068306.1"/>
    </source>
</evidence>
<proteinExistence type="predicted"/>
<accession>A0ABV9Z603</accession>
<comment type="caution">
    <text evidence="1">The sequence shown here is derived from an EMBL/GenBank/DDBJ whole genome shotgun (WGS) entry which is preliminary data.</text>
</comment>